<evidence type="ECO:0000256" key="2">
    <source>
        <dbReference type="ARBA" id="ARBA00023027"/>
    </source>
</evidence>
<dbReference type="RefSeq" id="WP_183510772.1">
    <property type="nucleotide sequence ID" value="NZ_BAABGK010000110.1"/>
</dbReference>
<dbReference type="GO" id="GO:0051287">
    <property type="term" value="F:NAD binding"/>
    <property type="evidence" value="ECO:0007669"/>
    <property type="project" value="InterPro"/>
</dbReference>
<dbReference type="PANTHER" id="PTHR43333">
    <property type="entry name" value="2-HACID_DH_C DOMAIN-CONTAINING PROTEIN"/>
    <property type="match status" value="1"/>
</dbReference>
<dbReference type="Proteomes" id="UP000523000">
    <property type="component" value="Unassembled WGS sequence"/>
</dbReference>
<dbReference type="PANTHER" id="PTHR43333:SF1">
    <property type="entry name" value="D-ISOMER SPECIFIC 2-HYDROXYACID DEHYDROGENASE NAD-BINDING DOMAIN-CONTAINING PROTEIN"/>
    <property type="match status" value="1"/>
</dbReference>
<evidence type="ECO:0000313" key="4">
    <source>
        <dbReference type="EMBL" id="MBB2995524.1"/>
    </source>
</evidence>
<dbReference type="Pfam" id="PF02826">
    <property type="entry name" value="2-Hacid_dh_C"/>
    <property type="match status" value="1"/>
</dbReference>
<dbReference type="AlphaFoldDB" id="A0A839QL80"/>
<comment type="caution">
    <text evidence="4">The sequence shown here is derived from an EMBL/GenBank/DDBJ whole genome shotgun (WGS) entry which is preliminary data.</text>
</comment>
<gene>
    <name evidence="4" type="ORF">E9229_001715</name>
</gene>
<feature type="domain" description="D-isomer specific 2-hydroxyacid dehydrogenase NAD-binding" evidence="3">
    <location>
        <begin position="96"/>
        <end position="252"/>
    </location>
</feature>
<dbReference type="InterPro" id="IPR036291">
    <property type="entry name" value="NAD(P)-bd_dom_sf"/>
</dbReference>
<keyword evidence="2" id="KW-0520">NAD</keyword>
<protein>
    <submittedName>
        <fullName evidence="4">Phosphoglycerate dehydrogenase-like enzyme</fullName>
    </submittedName>
</protein>
<organism evidence="4 5">
    <name type="scientific">Paeniglutamicibacter cryotolerans</name>
    <dbReference type="NCBI Taxonomy" id="670079"/>
    <lineage>
        <taxon>Bacteria</taxon>
        <taxon>Bacillati</taxon>
        <taxon>Actinomycetota</taxon>
        <taxon>Actinomycetes</taxon>
        <taxon>Micrococcales</taxon>
        <taxon>Micrococcaceae</taxon>
        <taxon>Paeniglutamicibacter</taxon>
    </lineage>
</organism>
<evidence type="ECO:0000259" key="3">
    <source>
        <dbReference type="Pfam" id="PF02826"/>
    </source>
</evidence>
<sequence length="289" mass="30605">MAIESAGGTCAPLDSKAEARVVDFRSPPRGFARALRRQPGIRRVQLPSAGIEAFADSISEFPALTWTSAKGAYARPVAEHALALTLALLRDRPLRARSTSWGTSSGTSLHGLRVLVIGAGGIGVEILRLLKCFDTTVTVMRRREETIPGADRTITGASLHDELLAPEVVIVAAALTGATRRLLGVAELALLPGHAIIVNIARGGMIDTEALTKSLREGMLAGAALDVTDPDPLPDGHPLWAQPRALITPHSADTMEMIIPLLAARVPENVLRMRAGDPLTGFTDIEAGY</sequence>
<dbReference type="GO" id="GO:0016491">
    <property type="term" value="F:oxidoreductase activity"/>
    <property type="evidence" value="ECO:0007669"/>
    <property type="project" value="UniProtKB-KW"/>
</dbReference>
<proteinExistence type="predicted"/>
<accession>A0A839QL80</accession>
<dbReference type="SUPFAM" id="SSF51735">
    <property type="entry name" value="NAD(P)-binding Rossmann-fold domains"/>
    <property type="match status" value="1"/>
</dbReference>
<evidence type="ECO:0000256" key="1">
    <source>
        <dbReference type="ARBA" id="ARBA00023002"/>
    </source>
</evidence>
<name>A0A839QL80_9MICC</name>
<dbReference type="InterPro" id="IPR006140">
    <property type="entry name" value="D-isomer_DH_NAD-bd"/>
</dbReference>
<keyword evidence="5" id="KW-1185">Reference proteome</keyword>
<reference evidence="4 5" key="1">
    <citation type="submission" date="2020-08" db="EMBL/GenBank/DDBJ databases">
        <title>Sequencing the genomes of 1000 actinobacteria strains.</title>
        <authorList>
            <person name="Klenk H.-P."/>
        </authorList>
    </citation>
    <scope>NUCLEOTIDE SEQUENCE [LARGE SCALE GENOMIC DNA]</scope>
    <source>
        <strain evidence="4 5">DSM 22826</strain>
    </source>
</reference>
<keyword evidence="1" id="KW-0560">Oxidoreductase</keyword>
<dbReference type="Gene3D" id="3.40.50.720">
    <property type="entry name" value="NAD(P)-binding Rossmann-like Domain"/>
    <property type="match status" value="2"/>
</dbReference>
<dbReference type="EMBL" id="JACHVS010000001">
    <property type="protein sequence ID" value="MBB2995524.1"/>
    <property type="molecule type" value="Genomic_DNA"/>
</dbReference>
<evidence type="ECO:0000313" key="5">
    <source>
        <dbReference type="Proteomes" id="UP000523000"/>
    </source>
</evidence>